<dbReference type="EMBL" id="JPRO01000001">
    <property type="protein sequence ID" value="KFF09152.1"/>
    <property type="molecule type" value="Genomic_DNA"/>
</dbReference>
<dbReference type="Proteomes" id="UP000028703">
    <property type="component" value="Unassembled WGS sequence"/>
</dbReference>
<comment type="caution">
    <text evidence="1">The sequence shown here is derived from an EMBL/GenBank/DDBJ whole genome shotgun (WGS) entry which is preliminary data.</text>
</comment>
<dbReference type="AlphaFoldDB" id="A0A085ZXI8"/>
<protein>
    <submittedName>
        <fullName evidence="1">Uncharacterized protein</fullName>
    </submittedName>
</protein>
<evidence type="ECO:0000313" key="2">
    <source>
        <dbReference type="Proteomes" id="UP000028703"/>
    </source>
</evidence>
<proteinExistence type="predicted"/>
<evidence type="ECO:0000313" key="1">
    <source>
        <dbReference type="EMBL" id="KFF09152.1"/>
    </source>
</evidence>
<organism evidence="1 2">
    <name type="scientific">Chryseobacterium luteum</name>
    <dbReference type="NCBI Taxonomy" id="421531"/>
    <lineage>
        <taxon>Bacteria</taxon>
        <taxon>Pseudomonadati</taxon>
        <taxon>Bacteroidota</taxon>
        <taxon>Flavobacteriia</taxon>
        <taxon>Flavobacteriales</taxon>
        <taxon>Weeksellaceae</taxon>
        <taxon>Chryseobacterium group</taxon>
        <taxon>Chryseobacterium</taxon>
    </lineage>
</organism>
<name>A0A085ZXI8_9FLAO</name>
<dbReference type="STRING" id="421531.IX38_01145"/>
<reference evidence="1 2" key="1">
    <citation type="submission" date="2014-07" db="EMBL/GenBank/DDBJ databases">
        <title>Genome of Chryseobacterium luteum DSM 18605.</title>
        <authorList>
            <person name="Stropko S.J."/>
            <person name="Pipes S.E."/>
            <person name="Newman J.D."/>
        </authorList>
    </citation>
    <scope>NUCLEOTIDE SEQUENCE [LARGE SCALE GENOMIC DNA]</scope>
    <source>
        <strain evidence="1 2">DSM 18605</strain>
    </source>
</reference>
<gene>
    <name evidence="1" type="ORF">IX38_01145</name>
</gene>
<keyword evidence="2" id="KW-1185">Reference proteome</keyword>
<sequence length="74" mass="8696">MNLYCFKKNTTPFVALSSYIYLIKFIHEKRLLPDKICPNYKEKLNLNLGEKSIFQSMNLLILKILIINYAAIQV</sequence>
<accession>A0A085ZXI8</accession>